<evidence type="ECO:0000313" key="4">
    <source>
        <dbReference type="Proteomes" id="UP000316270"/>
    </source>
</evidence>
<dbReference type="EMBL" id="CP042201">
    <property type="protein sequence ID" value="QDS77378.1"/>
    <property type="molecule type" value="Genomic_DNA"/>
</dbReference>
<reference evidence="3 4" key="1">
    <citation type="submission" date="2019-07" db="EMBL/GenBank/DDBJ databases">
        <title>Finished genome of Venturia effusa.</title>
        <authorList>
            <person name="Young C.A."/>
            <person name="Cox M.P."/>
            <person name="Ganley A.R.D."/>
            <person name="David W.J."/>
        </authorList>
    </citation>
    <scope>NUCLEOTIDE SEQUENCE [LARGE SCALE GENOMIC DNA]</scope>
    <source>
        <strain evidence="4">albino</strain>
    </source>
</reference>
<dbReference type="Proteomes" id="UP000316270">
    <property type="component" value="Chromosome 17"/>
</dbReference>
<accession>A0A517LP05</accession>
<evidence type="ECO:0000256" key="2">
    <source>
        <dbReference type="SAM" id="SignalP"/>
    </source>
</evidence>
<evidence type="ECO:0000256" key="1">
    <source>
        <dbReference type="SAM" id="MobiDB-lite"/>
    </source>
</evidence>
<dbReference type="OrthoDB" id="5086500at2759"/>
<gene>
    <name evidence="3" type="ORF">FKW77_005781</name>
</gene>
<evidence type="ECO:0000313" key="3">
    <source>
        <dbReference type="EMBL" id="QDS77378.1"/>
    </source>
</evidence>
<organism evidence="3 4">
    <name type="scientific">Venturia effusa</name>
    <dbReference type="NCBI Taxonomy" id="50376"/>
    <lineage>
        <taxon>Eukaryota</taxon>
        <taxon>Fungi</taxon>
        <taxon>Dikarya</taxon>
        <taxon>Ascomycota</taxon>
        <taxon>Pezizomycotina</taxon>
        <taxon>Dothideomycetes</taxon>
        <taxon>Pleosporomycetidae</taxon>
        <taxon>Venturiales</taxon>
        <taxon>Venturiaceae</taxon>
        <taxon>Venturia</taxon>
    </lineage>
</organism>
<feature type="region of interest" description="Disordered" evidence="1">
    <location>
        <begin position="230"/>
        <end position="254"/>
    </location>
</feature>
<keyword evidence="4" id="KW-1185">Reference proteome</keyword>
<feature type="chain" id="PRO_5021728344" evidence="2">
    <location>
        <begin position="17"/>
        <end position="254"/>
    </location>
</feature>
<dbReference type="AlphaFoldDB" id="A0A517LP05"/>
<feature type="signal peptide" evidence="2">
    <location>
        <begin position="1"/>
        <end position="16"/>
    </location>
</feature>
<keyword evidence="2" id="KW-0732">Signal</keyword>
<proteinExistence type="predicted"/>
<protein>
    <submittedName>
        <fullName evidence="3">Uncharacterized protein</fullName>
    </submittedName>
</protein>
<sequence>MSVLLAFLALTSHVFAQGTHYLYGPTWGYRDYRAKGHIVTMETTLTPGPVPANVAPRMALWPGMDTTKGLVQPIIVSSSEGLYQGAQCGGAKRDQWCVFASMIVGNIKQEMGKRVPLNADDKLVMKFKYNDTLGGYGQWLYIKDKMVSTLSIPSGKSNSFYVDTECQGSHKGTISAHTYTNTTIVLSEANPSWGLKPQNHYLACADKSSSDDGGKTWRIPNIWLMKSEATKDYQKPQTPGPAFCPGGPRGGKGE</sequence>
<name>A0A517LP05_9PEZI</name>